<accession>A0A2P5F8M4</accession>
<reference evidence="2" key="1">
    <citation type="submission" date="2016-06" db="EMBL/GenBank/DDBJ databases">
        <title>Parallel loss of symbiosis genes in relatives of nitrogen-fixing non-legume Parasponia.</title>
        <authorList>
            <person name="Van Velzen R."/>
            <person name="Holmer R."/>
            <person name="Bu F."/>
            <person name="Rutten L."/>
            <person name="Van Zeijl A."/>
            <person name="Liu W."/>
            <person name="Santuari L."/>
            <person name="Cao Q."/>
            <person name="Sharma T."/>
            <person name="Shen D."/>
            <person name="Roswanjaya Y."/>
            <person name="Wardhani T."/>
            <person name="Kalhor M.S."/>
            <person name="Jansen J."/>
            <person name="Van den Hoogen J."/>
            <person name="Gungor B."/>
            <person name="Hartog M."/>
            <person name="Hontelez J."/>
            <person name="Verver J."/>
            <person name="Yang W.-C."/>
            <person name="Schijlen E."/>
            <person name="Repin R."/>
            <person name="Schilthuizen M."/>
            <person name="Schranz E."/>
            <person name="Heidstra R."/>
            <person name="Miyata K."/>
            <person name="Fedorova E."/>
            <person name="Kohlen W."/>
            <person name="Bisseling T."/>
            <person name="Smit S."/>
            <person name="Geurts R."/>
        </authorList>
    </citation>
    <scope>NUCLEOTIDE SEQUENCE [LARGE SCALE GENOMIC DNA]</scope>
    <source>
        <strain evidence="2">cv. RG33-2</strain>
    </source>
</reference>
<evidence type="ECO:0000313" key="1">
    <source>
        <dbReference type="EMBL" id="PON94129.1"/>
    </source>
</evidence>
<dbReference type="Proteomes" id="UP000237000">
    <property type="component" value="Unassembled WGS sequence"/>
</dbReference>
<sequence>MTLQDVTQVLDFDNIHHKLISCLIYIIKLIKFDQVNYADHVEDMKGVRWFPSPPKLISMALIK</sequence>
<evidence type="ECO:0000313" key="2">
    <source>
        <dbReference type="Proteomes" id="UP000237000"/>
    </source>
</evidence>
<name>A0A2P5F8M4_TREOI</name>
<organism evidence="1 2">
    <name type="scientific">Trema orientale</name>
    <name type="common">Charcoal tree</name>
    <name type="synonym">Celtis orientalis</name>
    <dbReference type="NCBI Taxonomy" id="63057"/>
    <lineage>
        <taxon>Eukaryota</taxon>
        <taxon>Viridiplantae</taxon>
        <taxon>Streptophyta</taxon>
        <taxon>Embryophyta</taxon>
        <taxon>Tracheophyta</taxon>
        <taxon>Spermatophyta</taxon>
        <taxon>Magnoliopsida</taxon>
        <taxon>eudicotyledons</taxon>
        <taxon>Gunneridae</taxon>
        <taxon>Pentapetalae</taxon>
        <taxon>rosids</taxon>
        <taxon>fabids</taxon>
        <taxon>Rosales</taxon>
        <taxon>Cannabaceae</taxon>
        <taxon>Trema</taxon>
    </lineage>
</organism>
<gene>
    <name evidence="1" type="ORF">TorRG33x02_101680</name>
</gene>
<protein>
    <submittedName>
        <fullName evidence="1">Uncharacterized protein</fullName>
    </submittedName>
</protein>
<dbReference type="InParanoid" id="A0A2P5F8M4"/>
<comment type="caution">
    <text evidence="1">The sequence shown here is derived from an EMBL/GenBank/DDBJ whole genome shotgun (WGS) entry which is preliminary data.</text>
</comment>
<proteinExistence type="predicted"/>
<dbReference type="AlphaFoldDB" id="A0A2P5F8M4"/>
<keyword evidence="2" id="KW-1185">Reference proteome</keyword>
<dbReference type="EMBL" id="JXTC01000054">
    <property type="protein sequence ID" value="PON94129.1"/>
    <property type="molecule type" value="Genomic_DNA"/>
</dbReference>